<evidence type="ECO:0000313" key="2">
    <source>
        <dbReference type="Proteomes" id="UP001281147"/>
    </source>
</evidence>
<name>A0ACC3NN70_9PEZI</name>
<comment type="caution">
    <text evidence="1">The sequence shown here is derived from an EMBL/GenBank/DDBJ whole genome shotgun (WGS) entry which is preliminary data.</text>
</comment>
<proteinExistence type="predicted"/>
<gene>
    <name evidence="1" type="ORF">LTR37_004250</name>
</gene>
<sequence>MTRRRRRSDIRSLTIGGAHIRRFIGGFAVLPKGHKDFRDIWDDSTESDYGANLRDLLAPKKPSKIRPTMLRKHEWKLTEIQSVEDDDSELTVKTKEAAAKEHPIPPGPRRDQNAVVSRSSTHPRGIKRQISVR</sequence>
<keyword evidence="2" id="KW-1185">Reference proteome</keyword>
<evidence type="ECO:0000313" key="1">
    <source>
        <dbReference type="EMBL" id="KAK3719713.1"/>
    </source>
</evidence>
<organism evidence="1 2">
    <name type="scientific">Vermiconidia calcicola</name>
    <dbReference type="NCBI Taxonomy" id="1690605"/>
    <lineage>
        <taxon>Eukaryota</taxon>
        <taxon>Fungi</taxon>
        <taxon>Dikarya</taxon>
        <taxon>Ascomycota</taxon>
        <taxon>Pezizomycotina</taxon>
        <taxon>Dothideomycetes</taxon>
        <taxon>Dothideomycetidae</taxon>
        <taxon>Mycosphaerellales</taxon>
        <taxon>Extremaceae</taxon>
        <taxon>Vermiconidia</taxon>
    </lineage>
</organism>
<protein>
    <submittedName>
        <fullName evidence="1">Uncharacterized protein</fullName>
    </submittedName>
</protein>
<dbReference type="Proteomes" id="UP001281147">
    <property type="component" value="Unassembled WGS sequence"/>
</dbReference>
<accession>A0ACC3NN70</accession>
<reference evidence="1" key="1">
    <citation type="submission" date="2023-07" db="EMBL/GenBank/DDBJ databases">
        <title>Black Yeasts Isolated from many extreme environments.</title>
        <authorList>
            <person name="Coleine C."/>
            <person name="Stajich J.E."/>
            <person name="Selbmann L."/>
        </authorList>
    </citation>
    <scope>NUCLEOTIDE SEQUENCE</scope>
    <source>
        <strain evidence="1">CCFEE 5714</strain>
    </source>
</reference>
<dbReference type="EMBL" id="JAUTXU010000025">
    <property type="protein sequence ID" value="KAK3719713.1"/>
    <property type="molecule type" value="Genomic_DNA"/>
</dbReference>